<dbReference type="InterPro" id="IPR010071">
    <property type="entry name" value="AA_adenyl_dom"/>
</dbReference>
<evidence type="ECO:0000259" key="9">
    <source>
        <dbReference type="PROSITE" id="PS50075"/>
    </source>
</evidence>
<dbReference type="Pfam" id="PF00501">
    <property type="entry name" value="AMP-binding"/>
    <property type="match status" value="6"/>
</dbReference>
<dbReference type="Proteomes" id="UP000030151">
    <property type="component" value="Unassembled WGS sequence"/>
</dbReference>
<dbReference type="Gene3D" id="3.40.50.150">
    <property type="entry name" value="Vaccinia Virus protein VP39"/>
    <property type="match status" value="2"/>
</dbReference>
<dbReference type="NCBIfam" id="NF003417">
    <property type="entry name" value="PRK04813.1"/>
    <property type="match status" value="8"/>
</dbReference>
<evidence type="ECO:0000256" key="8">
    <source>
        <dbReference type="SAM" id="MobiDB-lite"/>
    </source>
</evidence>
<dbReference type="Pfam" id="PF00550">
    <property type="entry name" value="PP-binding"/>
    <property type="match status" value="6"/>
</dbReference>
<dbReference type="SMR" id="H2E678"/>
<dbReference type="SUPFAM" id="SSF56801">
    <property type="entry name" value="Acetyl-CoA synthetase-like"/>
    <property type="match status" value="6"/>
</dbReference>
<dbReference type="InterPro" id="IPR009081">
    <property type="entry name" value="PP-bd_ACP"/>
</dbReference>
<dbReference type="eggNOG" id="KOG1178">
    <property type="taxonomic scope" value="Eukaryota"/>
</dbReference>
<dbReference type="GO" id="GO:0044550">
    <property type="term" value="P:secondary metabolite biosynthetic process"/>
    <property type="evidence" value="ECO:0007669"/>
    <property type="project" value="TreeGrafter"/>
</dbReference>
<dbReference type="OrthoDB" id="416786at2759"/>
<dbReference type="CDD" id="cd19534">
    <property type="entry name" value="E_NRPS"/>
    <property type="match status" value="1"/>
</dbReference>
<evidence type="ECO:0000256" key="3">
    <source>
        <dbReference type="ARBA" id="ARBA00022553"/>
    </source>
</evidence>
<dbReference type="InterPro" id="IPR023213">
    <property type="entry name" value="CAT-like_dom_sf"/>
</dbReference>
<dbReference type="FunFam" id="3.30.559.30:FF:000002">
    <property type="entry name" value="Nonribosomal peptide synthase Pes1"/>
    <property type="match status" value="1"/>
</dbReference>
<dbReference type="InterPro" id="IPR029063">
    <property type="entry name" value="SAM-dependent_MTases_sf"/>
</dbReference>
<evidence type="ECO:0000256" key="7">
    <source>
        <dbReference type="ARBA" id="ARBA00029454"/>
    </source>
</evidence>
<dbReference type="InterPro" id="IPR000873">
    <property type="entry name" value="AMP-dep_synth/lig_dom"/>
</dbReference>
<dbReference type="GO" id="GO:0031177">
    <property type="term" value="F:phosphopantetheine binding"/>
    <property type="evidence" value="ECO:0007669"/>
    <property type="project" value="InterPro"/>
</dbReference>
<keyword evidence="5" id="KW-0677">Repeat</keyword>
<keyword evidence="6" id="KW-0843">Virulence</keyword>
<dbReference type="InterPro" id="IPR036736">
    <property type="entry name" value="ACP-like_sf"/>
</dbReference>
<dbReference type="FunFam" id="1.10.1200.10:FF:000005">
    <property type="entry name" value="Nonribosomal peptide synthetase 1"/>
    <property type="match status" value="6"/>
</dbReference>
<dbReference type="SUPFAM" id="SSF47336">
    <property type="entry name" value="ACP-like"/>
    <property type="match status" value="6"/>
</dbReference>
<keyword evidence="4" id="KW-0436">Ligase</keyword>
<dbReference type="HOGENOM" id="CLU_000022_60_0_1"/>
<evidence type="ECO:0000313" key="12">
    <source>
        <dbReference type="Proteomes" id="UP000030151"/>
    </source>
</evidence>
<dbReference type="SMART" id="SM00823">
    <property type="entry name" value="PKS_PP"/>
    <property type="match status" value="6"/>
</dbReference>
<evidence type="ECO:0000313" key="10">
    <source>
        <dbReference type="EMBL" id="AEX93172.1"/>
    </source>
</evidence>
<keyword evidence="2" id="KW-0596">Phosphopantetheine</keyword>
<dbReference type="InterPro" id="IPR045851">
    <property type="entry name" value="AMP-bd_C_sf"/>
</dbReference>
<proteinExistence type="inferred from homology"/>
<dbReference type="Gene3D" id="2.30.38.10">
    <property type="entry name" value="Luciferase, Domain 3"/>
    <property type="match status" value="3"/>
</dbReference>
<dbReference type="Gene3D" id="3.40.50.12780">
    <property type="entry name" value="N-terminal domain of ligase-like"/>
    <property type="match status" value="3"/>
</dbReference>
<dbReference type="CDD" id="cd05918">
    <property type="entry name" value="A_NRPS_SidN3_like"/>
    <property type="match status" value="4"/>
</dbReference>
<feature type="domain" description="Carrier" evidence="9">
    <location>
        <begin position="1865"/>
        <end position="1941"/>
    </location>
</feature>
<evidence type="ECO:0000256" key="4">
    <source>
        <dbReference type="ARBA" id="ARBA00022598"/>
    </source>
</evidence>
<dbReference type="Gene3D" id="3.30.559.10">
    <property type="entry name" value="Chloramphenicol acetyltransferase-like domain"/>
    <property type="match status" value="7"/>
</dbReference>
<feature type="domain" description="Carrier" evidence="9">
    <location>
        <begin position="5933"/>
        <end position="6009"/>
    </location>
</feature>
<dbReference type="SUPFAM" id="SSF53335">
    <property type="entry name" value="S-adenosyl-L-methionine-dependent methyltransferases"/>
    <property type="match status" value="2"/>
</dbReference>
<evidence type="ECO:0000256" key="2">
    <source>
        <dbReference type="ARBA" id="ARBA00022450"/>
    </source>
</evidence>
<dbReference type="PROSITE" id="PS00455">
    <property type="entry name" value="AMP_BINDING"/>
    <property type="match status" value="4"/>
</dbReference>
<comment type="similarity">
    <text evidence="7">Belongs to the NRP synthetase family.</text>
</comment>
<dbReference type="InterPro" id="IPR020806">
    <property type="entry name" value="PKS_PP-bd"/>
</dbReference>
<evidence type="ECO:0000256" key="6">
    <source>
        <dbReference type="ARBA" id="ARBA00023026"/>
    </source>
</evidence>
<dbReference type="PANTHER" id="PTHR45527:SF3">
    <property type="entry name" value="SIDEROPHORE SYNTHETASE (EUROFUNG)"/>
    <property type="match status" value="1"/>
</dbReference>
<dbReference type="FunFam" id="3.30.300.30:FF:000084">
    <property type="entry name" value="Enniatin synthase"/>
    <property type="match status" value="1"/>
</dbReference>
<dbReference type="GO" id="GO:0005737">
    <property type="term" value="C:cytoplasm"/>
    <property type="evidence" value="ECO:0007669"/>
    <property type="project" value="TreeGrafter"/>
</dbReference>
<dbReference type="PROSITE" id="PS50075">
    <property type="entry name" value="CARRIER"/>
    <property type="match status" value="6"/>
</dbReference>
<dbReference type="InterPro" id="IPR001242">
    <property type="entry name" value="Condensation_dom"/>
</dbReference>
<evidence type="ECO:0000256" key="5">
    <source>
        <dbReference type="ARBA" id="ARBA00022737"/>
    </source>
</evidence>
<dbReference type="CDD" id="cd19545">
    <property type="entry name" value="FUM14_C_NRPS-like"/>
    <property type="match status" value="2"/>
</dbReference>
<evidence type="ECO:0000256" key="1">
    <source>
        <dbReference type="ARBA" id="ARBA00005179"/>
    </source>
</evidence>
<dbReference type="Gene3D" id="3.30.559.30">
    <property type="entry name" value="Nonribosomal peptide synthetase, condensation domain"/>
    <property type="match status" value="8"/>
</dbReference>
<dbReference type="GO" id="GO:0016874">
    <property type="term" value="F:ligase activity"/>
    <property type="evidence" value="ECO:0007669"/>
    <property type="project" value="UniProtKB-KW"/>
</dbReference>
<dbReference type="InterPro" id="IPR006162">
    <property type="entry name" value="Ppantetheine_attach_site"/>
</dbReference>
<feature type="domain" description="Carrier" evidence="9">
    <location>
        <begin position="3380"/>
        <end position="3456"/>
    </location>
</feature>
<feature type="domain" description="Carrier" evidence="9">
    <location>
        <begin position="789"/>
        <end position="865"/>
    </location>
</feature>
<accession>H2E678</accession>
<dbReference type="Gene3D" id="3.30.300.30">
    <property type="match status" value="8"/>
</dbReference>
<dbReference type="CDD" id="cd19531">
    <property type="entry name" value="LCL_NRPS-like"/>
    <property type="match status" value="2"/>
</dbReference>
<dbReference type="InterPro" id="IPR020845">
    <property type="entry name" value="AMP-binding_CS"/>
</dbReference>
<dbReference type="SUPFAM" id="SSF52777">
    <property type="entry name" value="CoA-dependent acyltransferases"/>
    <property type="match status" value="15"/>
</dbReference>
<dbReference type="Pfam" id="PF00668">
    <property type="entry name" value="Condensation"/>
    <property type="match status" value="7"/>
</dbReference>
<dbReference type="CDD" id="cd19542">
    <property type="entry name" value="CT_NRPS-like"/>
    <property type="match status" value="2"/>
</dbReference>
<dbReference type="FunFam" id="3.30.559.30:FF:000003">
    <property type="entry name" value="Nonribosomal peptide synthase SidD"/>
    <property type="match status" value="2"/>
</dbReference>
<reference evidence="11 12" key="2">
    <citation type="submission" date="2014-02" db="EMBL/GenBank/DDBJ databases">
        <title>The genome sequence of the entomopathogenic fungus Metarhizium robertsii ARSEF 2575.</title>
        <authorList>
            <person name="Giuliano Garisto Donzelli B."/>
            <person name="Roe B.A."/>
            <person name="Macmil S.L."/>
            <person name="Krasnoff S.B."/>
            <person name="Gibson D.M."/>
        </authorList>
    </citation>
    <scope>NUCLEOTIDE SEQUENCE [LARGE SCALE GENOMIC DNA]</scope>
    <source>
        <strain evidence="11 12">ARSEF 2575</strain>
    </source>
</reference>
<feature type="domain" description="Carrier" evidence="9">
    <location>
        <begin position="4453"/>
        <end position="4529"/>
    </location>
</feature>
<dbReference type="Gene3D" id="3.40.50.980">
    <property type="match status" value="6"/>
</dbReference>
<keyword evidence="3" id="KW-0597">Phosphoprotein</keyword>
<dbReference type="CDD" id="cd05930">
    <property type="entry name" value="A_NRPS"/>
    <property type="match status" value="2"/>
</dbReference>
<dbReference type="GO" id="GO:0043041">
    <property type="term" value="P:amino acid activation for nonribosomal peptide biosynthetic process"/>
    <property type="evidence" value="ECO:0007669"/>
    <property type="project" value="TreeGrafter"/>
</dbReference>
<dbReference type="InterPro" id="IPR025714">
    <property type="entry name" value="Methyltranfer_dom"/>
</dbReference>
<dbReference type="PANTHER" id="PTHR45527">
    <property type="entry name" value="NONRIBOSOMAL PEPTIDE SYNTHETASE"/>
    <property type="match status" value="1"/>
</dbReference>
<feature type="compositionally biased region" description="Polar residues" evidence="8">
    <location>
        <begin position="4439"/>
        <end position="4450"/>
    </location>
</feature>
<sequence>MPSRILPGKHMPAQGHQRREADYWQNALADCKCATFPAIPETVEQCLPDALVEHRFAKLQQNGAATSMSNVARAAWALVVARITNSDDVVFGAVVFGTTRDSNMTIVPVRIETAMDLTIAAYLGMVQQQEEDMTPFEQTGLSSIMQTCPGAQQACQFQSLLAVHSHESNGERLDDQRYALVLEIRPEEDQFSALARFDSRVMDHKTVERLLERFELVMTELCRGGPKMRVQDIHMAGKHDEEEIWKWNATVPEAVERCPHHIFEQRSRAHPNKLAVHAWDGVLTYGELDRLSGTLAGRLLDLGVGPDDLVPLCFEKSMYTVVAMVAVLKAGAGFVLLDPALPEQRLQIIVDQIQAKIMVSSVSTYEMSSRMASEVVAISSGFFSEVEPRPCTQSHPPSPSSVMYVVYTSGSTGTPKGAAITHQNHATALYYQAERLGLTDQSRIYDFSSYSFDISIFNAFSALTLGGCLCVPSDYERQDKLAESITSYNADFIYLTPTVARQLSPQKTPTLQTIAFIGEALHPKDVGIWWDKVRVVNAYGPSECTTASTLRTSPSTPEEACSIGKGAGMVTWIVDPNNHNVLLPPGSIGELLLEGPLIGRGYLGDAKKNAAAFIKDPAWLIKGASGSKGRSGRLYKTGDLVQYLADGNLKFIGRNDNQVKIRGNRVELGEVEHALRDCVETRSVVAEIIIPRGSKSSATLAAFLEAEEEEEDDTESEVTARMLPVPAEIKDKMAQRLPIYMVPTVLFSMKRLPMTASGKIHRKQLRDIGGRFSARQMVEMHTKGRAKRQPLSEVEKQVHRIWSQVLGIDASMIGLDDSFFELGGDSLGAMEVVSEARKVGLELTVVDIFKHRSVENVAGQARRTTNGSLEALSPFSLISKDTDVASLIQDMAMDYELDGASIQDAFPCTSLQEGLVSLTSKSPGDYVMQGILELAPDIDVDAFRNAWEQVATAGQILRTRILQSRHHGTLQIVVDESVSWVEATDLDSYLAEDKKKPMEIGQPLVRYALIKDDNAATRWFVWTIHHSLFDEWSLTLIIDAVTRVYQGKSITMPHFQPFIKYVEKQRDEKMANYWRQSLADCECPSFPALPPSLEQPVTDGVMEHALHHPQHDSSVTASTIIRAAWALITSRMTNSDDVVFGATLSGRGAAVPGVEAIAAPTITTVPVRIRLSREQKVADYLKTVQELATDMIPFEQMGLQHIAKLSPGARQACNFQTLLVIQPHDSSKTQEVLGKWHLSNQQQSFNTYSLILEIQLGETMAARASYDSRVIKPWLVERLLERLDFLMDQLDNAEPDQAVAEVDTVSGKDIEQLWNWNRTVPTTSELCIHHVLETQAHSRPDSPALCAWDGQVTYRELNHLAAQLATHLVKRGVGPEVLVPLYFEKSMWTNVAMLGVLKAGGGFVLLDPSLPEQRLQEMIRQTKAKLLVSSRSNQSASLRLVPEVVTLGSKFFAELASEPDMNGTKGHKETIGQATPFSTAYVLFTSGSTGTPKGVVITHSNVTSAVPEHVRCLGYTAASRIYDFASYSFGASLNNAFAALMAGGCLCIPSDEDRRSNLAASLTALKGTSILLTPSVAESLSPDSVSGLKTLIFGGEAVRHKDVKPWWGKAKVLTAYGSSEVTTVATVNTQASNMDEAAEIGTGAGGVTWVVDPDDHHKLLPPGCIGELLLEGPLVGSGYLGDAIKSAEVFIKNPPAWLLEGASGHQGRRGVLYKTGDLVRYNENGNLSYIGRKDAQVKIRGQRVELGEVEFRVQQCFPEAKQVAAEVVVPCGKKSSPTLAAFLVLDDAQQASSSFQTLPVDTDRMEQLAKQLPSYMVPVLFLAIKEMPMTASGKMNRRRLRELGGTVTAQQLADLGTSGQVAKRQPRTKLERQLQALWARVLNIDASAIGLDDSFYRLGGDSISAMQVSHGARAFHVHIGVVDILRQRTISNLAQATGTQGSTNGATLINAHAPDQPVTRVDNGPAQLSPIQRLYFVLQNDPTACFDQFFYLGLRRTTSHQLVSAALETIVRRHGVLRARFRQNDHGGWEQRISDDVDASLLFRVESGVSGTAEAIAKSRAALSITEGPIFSAVLFDKPDHQTLFLTIHHLVIDLVSWRVLMQELEDIITNGPLTAPPSMDFPTWSAMQAQYAKESLHANAPDLPESQTNMAYWGMESNPNLKSGAIVEHFTMDEPTSSLILGRCNDALGTRPLELMIAALAYSFSRIFSDCALPAVFSEGHGREVWHDSLDITTTLGWFSTIFPVRVSPGANGLIDFIRETKDCIRSLSRNGWSYFTSRFADESNASRFGTDFPVEVMFNYAGFYRNLERQDGLFEQLSVPENCDPPSCRDVRRFALFDFDVQVVRGCIVGEVEFHKDMHHRDDIMRWIGEYQSTLRQMATDLPRISPGWTLSDFPNVFNTYGDIQEFRNQTLVQLGVEPLDVEDIFPCAPLQQGIILAQAKEEANYLRWCDIEIELDANQQLDRAKLTDAWKAVVKRHAMLRAVLVDDFPGSSRPMHVVLKDPELGISWGAETMCFPDFNKYGLQHRLQVCSFGERRARLRLHMNHAITDGFSQSLLCKDLQAAYHDQLEAAGSYKDFILHLENQSQEARLEFWSQYLAGVEPTLFPTSDCTIPSKVEQVAVPNLDSESIRAFCAKWDVTAATIMKLAWGLVLGMYAATPAPCFGNLYSGRDIPVEGIDSIFGPLIGMIPCCIHLNGSKGVLDTLKEVQTDYLSTIPYQHSPLAEVHRAAGLLGSRQLFNTLLSYQKNTDETRGNEGGLTVRVADSYDLTEYDVTIDVVDGTAEIEVLIDFRAGCLSTNDAARLAACFSAAVSDIVANPLKPTKDLCLLGRRDLDIIWGWNSTVPAADERFVHDLIRERSLAQPHEPAICAWDGELSYKELDDLSTRLAGHLHQVGVQPGALVPLCFEKSLYTSVAMLAVVKMGAAFVLLDPSLPEQRLQSMTQQVGSNLILSSASNRHLCARLCKTVVQVSADFIPTTTSSIPRPKTEPHSTAMFAVFTSGSTGTPKGIVLTHTNFTTALMHQAEALGFKETSRVFDFASYAFDLAVHNAFATYVTGGCLCVPSDEDRRGNPASVMKAMRATVVELTPSVSRLIDPATLPDLETIIMGGEALSVDDVNRWWGKARIVNIYGPAETHISTVNADAPSPEEATLLGKGSGLVTWIVDPENRNRLMPPGCIGELALEGPLVGQGYLNDAQKTAASFVDDPAWLLQGSPGHSGRHGRVYFSGDLVRYQDHGSLAFVARKDAQIKIRGQRVELGEVEHCVQQCLPEAIRVVVDVITPQGTSTPMLSAFLQMDKAIEVESPAVEVVRIPTDTKNMLSQRLPGYMVPAVFFYMRRLPQTPSGKTDRIQLRQVGGSFSIQQLATIQTNGQGPKRQPLSEAERKMQHIWAQVLNIDMASIGLDDNFFELGGDSISVMKLVAQARKEGLVLTVAAIFRQPTLANVTHQAVAQLEKGPQDLSPFSLLGEGLDVKAFAEAAMKQHQIPTSVTILDAFPCTPLQEGLLSLSMKRSGNYVLQAKLELSSNIDISRFRNAWEEVVRSLPILRTRIIEHDSLGLLQAVTDENISWIETSGLDDYLEADRQQTMGVGQPLARYALVGESDARWFVWTVHHVLYDGWSEPLIIKAVNKAYQGSSLDLGPSFQTFIKYIQDSDTSKMVDYWRQALNDCEAVPFPPPSSSTEVQVADASVEQPLPRPRNKKFTASTVIRAAWALVAGGATDSGDVCFGVTVSGRNAPVPDIERMVGPTFATLPLRVRLSKNQAIADYLETIQQQATDMIPFEQMGLHRIAKISPGSQQACNFQTLLVIQPQEEDAGENVLGEWHDGDQHQWFNTHGLTILVQISASDITVKASFNAKVISAWAVQLLLQQLAHVMQQLDNGGVKALATIAMATPQDLEKIWAWNQNVPRPADQCIHELIADRVRIHPNAPAVCAWDGELTYQRLDQLSSDLASRLADLGVGPAVFVALCFEKSMWATVAMLAMVKTGGAFVLLDASLPQQRLKSVVGQVEAAMILTSSTNETLSRQLCENVVIAQDLMTGMQDIVRPLPAPELDSVIYAVFTSGTTGTPKGAIINHRSSASAVLHQIKGFGYTTETRVYDFSTYSFDGCILNAFTVLAAGGCLCVPTDDGRKNNLADSMESLRSNAVFLTPSVAELLSPEQLPSLRSMILGGEAIRVKDIQPWWDAESVKIITIYGPSECTPVSMINPEPTSPENAVRLGWGAGQVTWIVDPEDFNSLTPLGSIGELLLEGPLVGQGYLHEPEKTADAFIMDPVWLLQGVDGRPGRHGRLYKTGDLVRYNQDGSISYIGRKDDQVKLRGQRVELGEVERHVRISMPQAKQAVAEVIVPRSDKSNPALAVFLQIEDSMMINGVSTENPPKAAVLLPSADVLQKLAESLPTYMVPTVFFAMRQLPMGTTGKMDRKELRRIGSSFSAQELAQARTAQQGPKRQPASEAERQMQQVWAKVLGIPPASVGRDDNFFQLGGDSITAMKLVGEARKAGLELVVADMFRYPRLHEAATQAQMLGRNTKVPKMLIDGPAEQSFAQARLWFLEQLYPGLTWYLMPCIMRLTGPLRLDALTAAFIALEDRHETLRTTFSTREGTNLQHIHAVRSRELTVVDMSADQESLPHVLSQDETTPFNLENEPGWRVTLYRVGDDEHILSIVLHHIISDGWSIDILRRELSSFYSAALRGEDPLSNIDPLPIQYKDFSVWQRQQAQVDEHERQLKYWMTELETSHPAEFLCDKPRPPTLSGKADVREVCIDGPVYDKLQEFCRTHGMTPFIVLLAAFRATHYRLTGDGDGVIGSPNANRDRWELKDTIGFFVNMQCLRVKIEDESVTFGELVKLVQSAAISSLANQDVPFERLVSKLRKERDLSRHPLIQLVFAVHSQLDLGKFALEGYEIEYIDQSITTRFDLEFHFFTEEKGLRGQLIFSTDLFHPDTIDNVLEVFRTVLEKGLNEPQTPVAALPLMTDGGYDKLDSMGLIQVKQTAYPRNSSIVDEFRQQVAACADRVAVKDASSQLTYAQLDGLSEHVAQWLMSKSLAPETLIGVFCGRSCQSIIAILGILKANHAYLPFDLKIPASRMEGIISSIGHMLVLTGDGVRVPSFALEVEFVMISEALEHGARMSSIQRNTCPSPSPSSLAYVMFTSGSTGRPKGVMVEHRSVLRLIKDDDLRPHGSGIIAHMSNIAFDAATWEIYGALLNGGTVICIDLLTVLDYAATSRIFAEEKIQAIFITPALLKQYLSNCPTAIGLLDTIYVGGDRLDPQDVFTARSLMRGGKVYNGYGPTENTTFSTTYRLPVKDICVNGVAIGRALSNSGAYVMDTQQCLVPLGVVGELVVTGDGLARGYLDSQRNTGRFINVTIDGKTVRAYRTGDLARCRPSDGQIECLRRMDAQVKIRGQRVELGEIEHVLRNHESVNDAVVTLQQDPQGARLIGFITLDEPDIQHKVQRMEQEVDGDDEKKQVEVWEESFDTDIYAGFDNVKPELIGRDFVGWTSMYDGSEIDKGEMNEWLDDTIDTILNGGQAGHVLELGSGSGMILFNLCNNGMRSYVGLDPSQKAVEFVTRAAKSMPMADKIRMYKGTATDVGHLGLTTEYDLAIVNSVAQYFPSLKYLTKVVERVLQQNAKTFFFGDMRSYAMYKEFTVTRSLYRVGKKPTKDDLRRQMASMEQMEVEFQVDPAFFTALPSLLPDLVEHVEILPKKMQATNELSCYRYAAVVHGKGQGLQIRDAEGPWIDFMKDGLHHESLLKLLQSSTSPTVSVANIPYSKTIFERHVLDMLGDADGDEDWLSSARQKANDCASLCAIDLVQLARSTGYQVEISWARQRSQRGGLDAIFHRHESNGQRVMFRFPIDDAHQSLSSQPLRQQVKQKIREQLRDGMQSQLLPYMIPQAVHILDKMPVNENGKVDRRALTESLQSRATRGPLRQPTSKTQRQLQAIWAQVLNTDANSIGLDDSFFQVGGDSLGAMRLVGDARKIGLNLAVADVFRRPVLRDMAEGLPLAKAMESIPKTEVDGPVEQSFAQRRLWFLEQLYPGLTWYMMPSAIRLRGHLELDALNTAVLALEKRHETLRTTFVSQNDVHLQEVHPFQAKKIRVVSVTEDNLMKALEDDQRTPFDLKTEPGWRVTVFRLDDTNYLLSIIMHHIVSDGWSVDILRAELEKFYSAAIRNQDPLALVESLPIQYRDFSVWQKQQDQLDEHQRQLSYWVKQLETSQPAEFLCDKPRPAALSGEAAVESLRIDGALYQQLRTFCRTQSVTPFVALLSTFRVAHFFLTGSTDATMGTVNANRDRWEVKDMIGFFVNMQCIRIRVEAESFKQLVQQVHATTIASFANQDVPFENIVSQLNRGRDLSRHPLAQLVFALHSQMDLGEFVLEGLDTEMVKVPPTTRFDLEFHFFQEQEAFQGEVLYSTDLFDAQTIRNMLSVFKRVLEAGLGDPNAAITSMSLLSDADYAKLDQMGLVEIDRVDCPDASIVDLFRQQALLNPDKVAVKDSSSQLTYAELDQQSDSTARWLAKRCLAPGTLIGVFSSRCCRTVVALLGILKANLAYLPFDVHTPRARMEKILGSVDGQTLVLVGNNVQVPEGLDVSFVPIAETLHEATSEIHITAPNATSLAYVMFTSGSTGNPKGVMINHRGIVRLVKGSNMASYLPSTPTMAHITNIAFDVSGWEIYGALLNGGMVVCISAMDVLDFRAVPEIFAREKIQAAIFTPALLKQYLIQCPPVIGALTALYVAGDRADSQDLFMAQGLMSGHIINAYGPTENSVISTLYCLQNGERCVNGVPIGKAISNSGAYVMDQQQQLVPLGVVGELVVTGDGLARGYTDPGRDIDRFVTVTIGHKRVKAYRTGDYVRYRTDGQLEFFGRIDGQIKIRGHRVELGEIEHCLRSHDSVHDAIVVLQEGQEAQLAAFVTVNEATEDAGQEEDVTDIVNVWGELFDADTYSTIQDVKPETIGRDFTGWVSTYTGQDIDKQEMNEWLDDTMATINAYEPRNVLEIGTGTGMILFNLKGVQSYVGLEPSEKAVEFTVRAAKSMSMLRDKVCVYQGTAADVKRLPTMLPNLVVINSVAQYFPSQEYLVKVIEDVVQLGGVETLFFGDIRSYALNTQFQASRALRIAGEAASKDEIRRKMEDIKRADMELMVDPAFFTALAARFKFIHHVEILPKRMKAVNELSCYRYSAVVHLQHDSQLHVHEVESEWIDFQKNNLNRQSLLELLGQTSSTLAVSNIPFQNTIIERHVVEALDRGQGPDWITSALRNAEHCPSMSVAGLVELAHLACFQVEISCARQYSQRGGLDAIFHRQQPSRGDRVLFRFPTDHNRPSHLLTSRPLRLQLYQTVQEGLFERLQTQLPSYMVPHAITVVDELPINENGKVDRRALAARTQTRTAARASIRQPTTDMEREMQRIWSHVLHISLDSIGLDDSFFHLGGNSITAMRIVSEARKVGFKLSVADIFRHDVLEDLACHLSPEEEETDIVFVDRPPPVSVLEEITALGVSVDDVEDVLPLTSFQEKIVLDGETVGQHANYFYIDLEDLDVSKIQTSYWATLDKFSILRARFLHLEGKLWQVVFRQLRLPIHIEDVDDVNQAAHQFCVKDLHEMSSTDIPISITLLRHKDGVRLILRLSHAQYDGISFPIILQSLMDEYSGIERPAGPTFGRFLSYAAQQRTKAITYWTKVLTGSSLTVPEPILRPKAISGSPQRVYEEAEIDLPQLPSKTTPATLLSAAWALLLSHITGEDDVVFGHVVAGRNAAMSGIDEVVGTCLNIVPIRVNLPAAHTPRQLLLSVQEQFFFGEADLLGFKDIIEQCTDWPAGTTFDSMIQHQNIDEHPEIESAGAASQVQFFENSHLVPPSLFVVSYPRGRHLDVKLFGNTHILTKEMAKGLIDRLCKITEELGNLDCSLQVLRDRHGRLSEE</sequence>
<dbReference type="PROSITE" id="PS00012">
    <property type="entry name" value="PHOSPHOPANTETHEINE"/>
    <property type="match status" value="6"/>
</dbReference>
<organism evidence="10">
    <name type="scientific">Metarhizium robertsii</name>
    <dbReference type="NCBI Taxonomy" id="568076"/>
    <lineage>
        <taxon>Eukaryota</taxon>
        <taxon>Fungi</taxon>
        <taxon>Dikarya</taxon>
        <taxon>Ascomycota</taxon>
        <taxon>Pezizomycotina</taxon>
        <taxon>Sordariomycetes</taxon>
        <taxon>Hypocreomycetidae</taxon>
        <taxon>Hypocreales</taxon>
        <taxon>Clavicipitaceae</taxon>
        <taxon>Metarhizium</taxon>
    </lineage>
</organism>
<dbReference type="EMBL" id="JELW01000059">
    <property type="protein sequence ID" value="EXU95958.1"/>
    <property type="molecule type" value="Genomic_DNA"/>
</dbReference>
<dbReference type="EMBL" id="JN805540">
    <property type="protein sequence ID" value="AEX93172.1"/>
    <property type="molecule type" value="Genomic_DNA"/>
</dbReference>
<dbReference type="eggNOG" id="KOG1180">
    <property type="taxonomic scope" value="Eukaryota"/>
</dbReference>
<protein>
    <submittedName>
        <fullName evidence="10">Destruxin synthetase</fullName>
    </submittedName>
    <submittedName>
        <fullName evidence="11">Nonribosomal peptide synthetase DXS</fullName>
    </submittedName>
</protein>
<dbReference type="InterPro" id="IPR042099">
    <property type="entry name" value="ANL_N_sf"/>
</dbReference>
<evidence type="ECO:0000313" key="11">
    <source>
        <dbReference type="EMBL" id="EXU95958.1"/>
    </source>
</evidence>
<dbReference type="NCBIfam" id="TIGR01733">
    <property type="entry name" value="AA-adenyl-dom"/>
    <property type="match status" value="6"/>
</dbReference>
<dbReference type="FunFam" id="3.30.300.30:FF:000015">
    <property type="entry name" value="Nonribosomal peptide synthase SidD"/>
    <property type="match status" value="4"/>
</dbReference>
<dbReference type="Pfam" id="PF13847">
    <property type="entry name" value="Methyltransf_31"/>
    <property type="match status" value="1"/>
</dbReference>
<reference evidence="10" key="1">
    <citation type="submission" date="2011-10" db="EMBL/GenBank/DDBJ databases">
        <title>Genetic basis of destruxin production in Metarhizium robertsii ARSEF 2575.</title>
        <authorList>
            <person name="Giuliano Garisto Donzelli B."/>
            <person name="Krasnoff S.B."/>
            <person name="Moon Y.-S."/>
            <person name="Churchill A.C.L."/>
            <person name="Gibson D."/>
        </authorList>
    </citation>
    <scope>NUCLEOTIDE SEQUENCE</scope>
    <source>
        <strain evidence="10">ARSEF 2575</strain>
    </source>
</reference>
<dbReference type="FunFam" id="3.40.50.12780:FF:000014">
    <property type="entry name" value="Nonribosomal peptide synthetase 1"/>
    <property type="match status" value="4"/>
</dbReference>
<gene>
    <name evidence="10" type="primary">DXS</name>
    <name evidence="11" type="ORF">X797_010963</name>
</gene>
<comment type="pathway">
    <text evidence="1">Secondary metabolite biosynthesis.</text>
</comment>
<feature type="domain" description="Carrier" evidence="9">
    <location>
        <begin position="7394"/>
        <end position="7470"/>
    </location>
</feature>
<dbReference type="Gene3D" id="1.10.1200.10">
    <property type="entry name" value="ACP-like"/>
    <property type="match status" value="6"/>
</dbReference>
<name>H2E678_9HYPO</name>
<feature type="region of interest" description="Disordered" evidence="8">
    <location>
        <begin position="4439"/>
        <end position="4459"/>
    </location>
</feature>